<reference evidence="3 4" key="1">
    <citation type="submission" date="2018-09" db="EMBL/GenBank/DDBJ databases">
        <title>YIM PH21274 draft genome.</title>
        <authorList>
            <person name="Miao C."/>
        </authorList>
    </citation>
    <scope>NUCLEOTIDE SEQUENCE [LARGE SCALE GENOMIC DNA]</scope>
    <source>
        <strain evidence="3 4">YIM PH 21724</strain>
    </source>
</reference>
<keyword evidence="4" id="KW-1185">Reference proteome</keyword>
<evidence type="ECO:0000259" key="2">
    <source>
        <dbReference type="PROSITE" id="PS50943"/>
    </source>
</evidence>
<dbReference type="Proteomes" id="UP000266677">
    <property type="component" value="Unassembled WGS sequence"/>
</dbReference>
<dbReference type="GO" id="GO:0003677">
    <property type="term" value="F:DNA binding"/>
    <property type="evidence" value="ECO:0007669"/>
    <property type="project" value="InterPro"/>
</dbReference>
<sequence length="410" mass="45399">MTSEERLSHMATSGSSTAGQRIEIRRRRRGLSRKVVAGLVGRSEEWLRLVESGQRRLDSIALLTRLAEVLQIDDPTDLVEWSMPKTPAFLPNPTDELTALRHAITAHPVLRHDPAEANRDPESLTADVHYCWHLWMNSGRRHSQLADTLPAAMNATRMAHWRLRTPQTADLLAGLYHISRYLFAACGDHSTATLVADRSLELTAQYRLPLPIAASTWHLASELLHWERIDESRECALAAADLMPAAEPQAGAAVLRGALLLLAALSAADDEQTRHRLRTAAQEAADTVGGDCHELGIPFGPTEFHIAEMRIALDRHDPDRTIRLAAEVDPDDHLLVQQRVAYYVYQATAFVQRHDDTGATFALMKAASIAPEDIGHNPAARECLQYLARRGNHLVRAEVGYLLELAGLVG</sequence>
<gene>
    <name evidence="3" type="ORF">D5S18_26325</name>
</gene>
<dbReference type="SUPFAM" id="SSF47413">
    <property type="entry name" value="lambda repressor-like DNA-binding domains"/>
    <property type="match status" value="1"/>
</dbReference>
<organism evidence="3 4">
    <name type="scientific">Nocardia panacis</name>
    <dbReference type="NCBI Taxonomy" id="2340916"/>
    <lineage>
        <taxon>Bacteria</taxon>
        <taxon>Bacillati</taxon>
        <taxon>Actinomycetota</taxon>
        <taxon>Actinomycetes</taxon>
        <taxon>Mycobacteriales</taxon>
        <taxon>Nocardiaceae</taxon>
        <taxon>Nocardia</taxon>
    </lineage>
</organism>
<dbReference type="InterPro" id="IPR001387">
    <property type="entry name" value="Cro/C1-type_HTH"/>
</dbReference>
<dbReference type="AlphaFoldDB" id="A0A3A4JVV7"/>
<feature type="region of interest" description="Disordered" evidence="1">
    <location>
        <begin position="1"/>
        <end position="23"/>
    </location>
</feature>
<proteinExistence type="predicted"/>
<comment type="caution">
    <text evidence="3">The sequence shown here is derived from an EMBL/GenBank/DDBJ whole genome shotgun (WGS) entry which is preliminary data.</text>
</comment>
<evidence type="ECO:0000313" key="4">
    <source>
        <dbReference type="Proteomes" id="UP000266677"/>
    </source>
</evidence>
<dbReference type="EMBL" id="QZFU01000036">
    <property type="protein sequence ID" value="RJO70722.1"/>
    <property type="molecule type" value="Genomic_DNA"/>
</dbReference>
<feature type="domain" description="HTH cro/C1-type" evidence="2">
    <location>
        <begin position="22"/>
        <end position="78"/>
    </location>
</feature>
<dbReference type="PROSITE" id="PS50943">
    <property type="entry name" value="HTH_CROC1"/>
    <property type="match status" value="1"/>
</dbReference>
<dbReference type="InterPro" id="IPR010982">
    <property type="entry name" value="Lambda_DNA-bd_dom_sf"/>
</dbReference>
<evidence type="ECO:0000256" key="1">
    <source>
        <dbReference type="SAM" id="MobiDB-lite"/>
    </source>
</evidence>
<feature type="compositionally biased region" description="Polar residues" evidence="1">
    <location>
        <begin position="10"/>
        <end position="19"/>
    </location>
</feature>
<name>A0A3A4JVV7_9NOCA</name>
<evidence type="ECO:0000313" key="3">
    <source>
        <dbReference type="EMBL" id="RJO70722.1"/>
    </source>
</evidence>
<dbReference type="Gene3D" id="1.10.260.40">
    <property type="entry name" value="lambda repressor-like DNA-binding domains"/>
    <property type="match status" value="1"/>
</dbReference>
<dbReference type="Pfam" id="PF13560">
    <property type="entry name" value="HTH_31"/>
    <property type="match status" value="1"/>
</dbReference>
<protein>
    <submittedName>
        <fullName evidence="3">XRE family transcriptional regulator</fullName>
    </submittedName>
</protein>
<accession>A0A3A4JVV7</accession>